<dbReference type="EMBL" id="JADGMS010000010">
    <property type="protein sequence ID" value="KAF9673274.1"/>
    <property type="molecule type" value="Genomic_DNA"/>
</dbReference>
<keyword evidence="4" id="KW-0964">Secreted</keyword>
<keyword evidence="10" id="KW-0472">Membrane</keyword>
<keyword evidence="7" id="KW-0961">Cell wall biogenesis/degradation</keyword>
<dbReference type="Gene3D" id="2.160.20.10">
    <property type="entry name" value="Single-stranded right-handed beta-helix, Pectin lyase-like"/>
    <property type="match status" value="1"/>
</dbReference>
<keyword evidence="10" id="KW-0812">Transmembrane</keyword>
<accession>A0A835JRN6</accession>
<gene>
    <name evidence="11" type="ORF">SADUNF_Sadunf10G0007200</name>
</gene>
<dbReference type="Pfam" id="PF00295">
    <property type="entry name" value="Glyco_hydro_28"/>
    <property type="match status" value="1"/>
</dbReference>
<comment type="subcellular location">
    <subcellularLocation>
        <location evidence="1">Secreted</location>
        <location evidence="1">Cell wall</location>
    </subcellularLocation>
</comment>
<keyword evidence="10" id="KW-1133">Transmembrane helix</keyword>
<protein>
    <submittedName>
        <fullName evidence="11">Uncharacterized protein</fullName>
    </submittedName>
</protein>
<feature type="transmembrane region" description="Helical" evidence="10">
    <location>
        <begin position="100"/>
        <end position="127"/>
    </location>
</feature>
<dbReference type="InterPro" id="IPR011050">
    <property type="entry name" value="Pectin_lyase_fold/virulence"/>
</dbReference>
<dbReference type="OrthoDB" id="187139at2759"/>
<feature type="active site" evidence="8">
    <location>
        <position position="358"/>
    </location>
</feature>
<dbReference type="GO" id="GO:0004650">
    <property type="term" value="F:polygalacturonase activity"/>
    <property type="evidence" value="ECO:0007669"/>
    <property type="project" value="InterPro"/>
</dbReference>
<dbReference type="InterPro" id="IPR012334">
    <property type="entry name" value="Pectin_lyas_fold"/>
</dbReference>
<comment type="similarity">
    <text evidence="2 9">Belongs to the glycosyl hydrolase 28 family.</text>
</comment>
<keyword evidence="5 9" id="KW-0378">Hydrolase</keyword>
<evidence type="ECO:0000256" key="1">
    <source>
        <dbReference type="ARBA" id="ARBA00004191"/>
    </source>
</evidence>
<evidence type="ECO:0000256" key="5">
    <source>
        <dbReference type="ARBA" id="ARBA00022801"/>
    </source>
</evidence>
<dbReference type="SUPFAM" id="SSF51126">
    <property type="entry name" value="Pectin lyase-like"/>
    <property type="match status" value="1"/>
</dbReference>
<dbReference type="SMART" id="SM00710">
    <property type="entry name" value="PbH1"/>
    <property type="match status" value="5"/>
</dbReference>
<sequence>MAGDVDSRKSTSEYLMKFAGGAVSWQSRLQKCVVLSTIEVEYIALTEGGKELLWMKKLLHELGLVQENFVLHCDSQSAIHLNMMTKPLPRKKFEFCKKEIIIAMAILFTWKSSANASLILFIIAVSFGSMALGQHGLASRKDPDEKVFNVLRYGAHPGSEDNALSFIRAWRAACNYRGKARLLVPKGTFLMGATIFQGPCQGPAPIKVQIAGTLKAVPDPSMYEEDFWISFENINGLLVTGTGTVDGQGNAVWKYSSGDARFPSSIKFNHVVNGILRQITSINPMGFHISIVLSQNIRAKNLHIFAPADSPNTDGIHISQTNRVYVSNSVIGTGDDCIGIIRGCSDVRIRNVTCGPGHGISIGSLGKYQDEEDVRGITVKNCTLNNTDNGIRIKTFGGSPPSQASGILFQDIVMNRVKNPIIIDQFYGNKESPSRVRLSDVRYQNIRGTSTSVVGVNIKCSHTVPCERVSLSNISLNYVGEKKNNHEISSVCTNAKLNYAGFQLPSPCR</sequence>
<reference evidence="11 12" key="1">
    <citation type="submission" date="2020-10" db="EMBL/GenBank/DDBJ databases">
        <title>Plant Genome Project.</title>
        <authorList>
            <person name="Zhang R.-G."/>
        </authorList>
    </citation>
    <scope>NUCLEOTIDE SEQUENCE [LARGE SCALE GENOMIC DNA]</scope>
    <source>
        <strain evidence="11">FAFU-HL-1</strain>
        <tissue evidence="11">Leaf</tissue>
    </source>
</reference>
<dbReference type="GO" id="GO:0005975">
    <property type="term" value="P:carbohydrate metabolic process"/>
    <property type="evidence" value="ECO:0007669"/>
    <property type="project" value="InterPro"/>
</dbReference>
<evidence type="ECO:0000256" key="4">
    <source>
        <dbReference type="ARBA" id="ARBA00022525"/>
    </source>
</evidence>
<evidence type="ECO:0000256" key="6">
    <source>
        <dbReference type="ARBA" id="ARBA00023295"/>
    </source>
</evidence>
<keyword evidence="3" id="KW-0134">Cell wall</keyword>
<dbReference type="GO" id="GO:0071555">
    <property type="term" value="P:cell wall organization"/>
    <property type="evidence" value="ECO:0007669"/>
    <property type="project" value="UniProtKB-KW"/>
</dbReference>
<dbReference type="Proteomes" id="UP000657918">
    <property type="component" value="Unassembled WGS sequence"/>
</dbReference>
<organism evidence="11 12">
    <name type="scientific">Salix dunnii</name>
    <dbReference type="NCBI Taxonomy" id="1413687"/>
    <lineage>
        <taxon>Eukaryota</taxon>
        <taxon>Viridiplantae</taxon>
        <taxon>Streptophyta</taxon>
        <taxon>Embryophyta</taxon>
        <taxon>Tracheophyta</taxon>
        <taxon>Spermatophyta</taxon>
        <taxon>Magnoliopsida</taxon>
        <taxon>eudicotyledons</taxon>
        <taxon>Gunneridae</taxon>
        <taxon>Pentapetalae</taxon>
        <taxon>rosids</taxon>
        <taxon>fabids</taxon>
        <taxon>Malpighiales</taxon>
        <taxon>Salicaceae</taxon>
        <taxon>Saliceae</taxon>
        <taxon>Salix</taxon>
    </lineage>
</organism>
<evidence type="ECO:0000256" key="2">
    <source>
        <dbReference type="ARBA" id="ARBA00008834"/>
    </source>
</evidence>
<evidence type="ECO:0000256" key="3">
    <source>
        <dbReference type="ARBA" id="ARBA00022512"/>
    </source>
</evidence>
<keyword evidence="6 9" id="KW-0326">Glycosidase</keyword>
<dbReference type="PROSITE" id="PS00502">
    <property type="entry name" value="POLYGALACTURONASE"/>
    <property type="match status" value="1"/>
</dbReference>
<evidence type="ECO:0000256" key="7">
    <source>
        <dbReference type="ARBA" id="ARBA00023316"/>
    </source>
</evidence>
<proteinExistence type="inferred from homology"/>
<dbReference type="InterPro" id="IPR006626">
    <property type="entry name" value="PbH1"/>
</dbReference>
<dbReference type="AlphaFoldDB" id="A0A835JRN6"/>
<evidence type="ECO:0000256" key="8">
    <source>
        <dbReference type="PROSITE-ProRule" id="PRU10052"/>
    </source>
</evidence>
<dbReference type="FunFam" id="2.160.20.10:FF:000004">
    <property type="entry name" value="Pectin lyase-like superfamily protein"/>
    <property type="match status" value="1"/>
</dbReference>
<evidence type="ECO:0000313" key="11">
    <source>
        <dbReference type="EMBL" id="KAF9673274.1"/>
    </source>
</evidence>
<evidence type="ECO:0000256" key="10">
    <source>
        <dbReference type="SAM" id="Phobius"/>
    </source>
</evidence>
<dbReference type="CDD" id="cd09272">
    <property type="entry name" value="RNase_HI_RT_Ty1"/>
    <property type="match status" value="1"/>
</dbReference>
<evidence type="ECO:0000313" key="12">
    <source>
        <dbReference type="Proteomes" id="UP000657918"/>
    </source>
</evidence>
<evidence type="ECO:0000256" key="9">
    <source>
        <dbReference type="RuleBase" id="RU361169"/>
    </source>
</evidence>
<dbReference type="InterPro" id="IPR000743">
    <property type="entry name" value="Glyco_hydro_28"/>
</dbReference>
<keyword evidence="12" id="KW-1185">Reference proteome</keyword>
<name>A0A835JRN6_9ROSI</name>
<comment type="caution">
    <text evidence="11">The sequence shown here is derived from an EMBL/GenBank/DDBJ whole genome shotgun (WGS) entry which is preliminary data.</text>
</comment>
<dbReference type="PANTHER" id="PTHR31375">
    <property type="match status" value="1"/>
</dbReference>